<dbReference type="GO" id="GO:0051246">
    <property type="term" value="P:regulation of protein metabolic process"/>
    <property type="evidence" value="ECO:0007669"/>
    <property type="project" value="UniProtKB-ARBA"/>
</dbReference>
<accession>A0A0G4G397</accession>
<proteinExistence type="predicted"/>
<reference evidence="3" key="1">
    <citation type="submission" date="2014-11" db="EMBL/GenBank/DDBJ databases">
        <authorList>
            <person name="Otto D Thomas"/>
            <person name="Naeem Raeece"/>
        </authorList>
    </citation>
    <scope>NUCLEOTIDE SEQUENCE</scope>
</reference>
<dbReference type="GO" id="GO:0009893">
    <property type="term" value="P:positive regulation of metabolic process"/>
    <property type="evidence" value="ECO:0007669"/>
    <property type="project" value="UniProtKB-ARBA"/>
</dbReference>
<feature type="region of interest" description="Disordered" evidence="1">
    <location>
        <begin position="118"/>
        <end position="161"/>
    </location>
</feature>
<dbReference type="InterPro" id="IPR016135">
    <property type="entry name" value="UBQ-conjugating_enzyme/RWD"/>
</dbReference>
<evidence type="ECO:0000313" key="3">
    <source>
        <dbReference type="EMBL" id="CEM22735.1"/>
    </source>
</evidence>
<dbReference type="AlphaFoldDB" id="A0A0G4G397"/>
<organism evidence="3">
    <name type="scientific">Chromera velia CCMP2878</name>
    <dbReference type="NCBI Taxonomy" id="1169474"/>
    <lineage>
        <taxon>Eukaryota</taxon>
        <taxon>Sar</taxon>
        <taxon>Alveolata</taxon>
        <taxon>Colpodellida</taxon>
        <taxon>Chromeraceae</taxon>
        <taxon>Chromera</taxon>
    </lineage>
</organism>
<feature type="compositionally biased region" description="Acidic residues" evidence="1">
    <location>
        <begin position="134"/>
        <end position="151"/>
    </location>
</feature>
<dbReference type="InterPro" id="IPR006575">
    <property type="entry name" value="RWD_dom"/>
</dbReference>
<dbReference type="FunFam" id="3.10.110.10:FF:000050">
    <property type="entry name" value="eIF-2-alpha kinase GCN2"/>
    <property type="match status" value="1"/>
</dbReference>
<dbReference type="PhylomeDB" id="A0A0G4G397"/>
<sequence length="262" mass="30050">MSHYEEEQALELEALESIFPTEFSKDEEDPKKFRIKCRPSTEEEHHVGLTLCLKHTETYPDEAPEWSFEEDFGMEAEQLSEVRVVVKDAIEASIGMAMAYTVVEALQTWLSDNNKPQMSMHEQMMQRMQPQAEEGGEDEEEEEEEEGEGEDQQFRGLESKALVGETERVKKEEFEKWALSFKKEMISKSIWKDFDTDGRLTGRQLFEQASAGGKEVEEDDVDGDAATLEEEKEGGGVFWKNEALYAGGKEEDLDDLDFDDDE</sequence>
<dbReference type="CDD" id="cd23823">
    <property type="entry name" value="RWD_GCN2"/>
    <property type="match status" value="1"/>
</dbReference>
<feature type="region of interest" description="Disordered" evidence="1">
    <location>
        <begin position="208"/>
        <end position="234"/>
    </location>
</feature>
<dbReference type="PROSITE" id="PS50908">
    <property type="entry name" value="RWD"/>
    <property type="match status" value="1"/>
</dbReference>
<dbReference type="SMART" id="SM00591">
    <property type="entry name" value="RWD"/>
    <property type="match status" value="1"/>
</dbReference>
<dbReference type="Gene3D" id="3.10.110.10">
    <property type="entry name" value="Ubiquitin Conjugating Enzyme"/>
    <property type="match status" value="1"/>
</dbReference>
<dbReference type="GO" id="GO:0033554">
    <property type="term" value="P:cellular response to stress"/>
    <property type="evidence" value="ECO:0007669"/>
    <property type="project" value="UniProtKB-ARBA"/>
</dbReference>
<dbReference type="PANTHER" id="PTHR12292">
    <property type="entry name" value="RWD DOMAIN-CONTAINING PROTEIN"/>
    <property type="match status" value="1"/>
</dbReference>
<dbReference type="InterPro" id="IPR040213">
    <property type="entry name" value="GIR2-like"/>
</dbReference>
<feature type="domain" description="RWD" evidence="2">
    <location>
        <begin position="10"/>
        <end position="113"/>
    </location>
</feature>
<dbReference type="VEuPathDB" id="CryptoDB:Cvel_20066"/>
<feature type="compositionally biased region" description="Acidic residues" evidence="1">
    <location>
        <begin position="216"/>
        <end position="232"/>
    </location>
</feature>
<name>A0A0G4G397_9ALVE</name>
<protein>
    <recommendedName>
        <fullName evidence="2">RWD domain-containing protein</fullName>
    </recommendedName>
</protein>
<evidence type="ECO:0000259" key="2">
    <source>
        <dbReference type="PROSITE" id="PS50908"/>
    </source>
</evidence>
<dbReference type="Pfam" id="PF05773">
    <property type="entry name" value="RWD"/>
    <property type="match status" value="1"/>
</dbReference>
<dbReference type="EMBL" id="CDMZ01000855">
    <property type="protein sequence ID" value="CEM22735.1"/>
    <property type="molecule type" value="Genomic_DNA"/>
</dbReference>
<evidence type="ECO:0000256" key="1">
    <source>
        <dbReference type="SAM" id="MobiDB-lite"/>
    </source>
</evidence>
<gene>
    <name evidence="3" type="ORF">Cvel_20066</name>
</gene>
<dbReference type="GO" id="GO:0010468">
    <property type="term" value="P:regulation of gene expression"/>
    <property type="evidence" value="ECO:0007669"/>
    <property type="project" value="UniProtKB-ARBA"/>
</dbReference>
<dbReference type="SUPFAM" id="SSF54495">
    <property type="entry name" value="UBC-like"/>
    <property type="match status" value="1"/>
</dbReference>